<evidence type="ECO:0000313" key="3">
    <source>
        <dbReference type="Proteomes" id="UP000000271"/>
    </source>
</evidence>
<dbReference type="Pfam" id="PF12690">
    <property type="entry name" value="BsuPI"/>
    <property type="match status" value="1"/>
</dbReference>
<dbReference type="PROSITE" id="PS51257">
    <property type="entry name" value="PROKAR_LIPOPROTEIN"/>
    <property type="match status" value="1"/>
</dbReference>
<evidence type="ECO:0000259" key="1">
    <source>
        <dbReference type="Pfam" id="PF12690"/>
    </source>
</evidence>
<protein>
    <recommendedName>
        <fullName evidence="1">Intracellular proteinase inhibitor BsuPI domain-containing protein</fullName>
    </recommendedName>
</protein>
<keyword evidence="3" id="KW-1185">Reference proteome</keyword>
<feature type="domain" description="Intracellular proteinase inhibitor BsuPI" evidence="1">
    <location>
        <begin position="39"/>
        <end position="123"/>
    </location>
</feature>
<dbReference type="STRING" id="439292.Bsel_1514"/>
<evidence type="ECO:0000313" key="2">
    <source>
        <dbReference type="EMBL" id="ADH99026.1"/>
    </source>
</evidence>
<dbReference type="InterPro" id="IPR038144">
    <property type="entry name" value="IPI"/>
</dbReference>
<dbReference type="KEGG" id="bse:Bsel_1514"/>
<organism evidence="2 3">
    <name type="scientific">Bacillus selenitireducens (strain ATCC 700615 / DSM 15326 / MLS10)</name>
    <dbReference type="NCBI Taxonomy" id="439292"/>
    <lineage>
        <taxon>Bacteria</taxon>
        <taxon>Bacillati</taxon>
        <taxon>Bacillota</taxon>
        <taxon>Bacilli</taxon>
        <taxon>Bacillales</taxon>
        <taxon>Bacillaceae</taxon>
        <taxon>Salisediminibacterium</taxon>
    </lineage>
</organism>
<reference evidence="2" key="1">
    <citation type="submission" date="2009-10" db="EMBL/GenBank/DDBJ databases">
        <title>Complete sequence of Bacillus selenitireducens MLS10.</title>
        <authorList>
            <consortium name="US DOE Joint Genome Institute"/>
            <person name="Lucas S."/>
            <person name="Copeland A."/>
            <person name="Lapidus A."/>
            <person name="Glavina del Rio T."/>
            <person name="Dalin E."/>
            <person name="Tice H."/>
            <person name="Bruce D."/>
            <person name="Goodwin L."/>
            <person name="Pitluck S."/>
            <person name="Sims D."/>
            <person name="Brettin T."/>
            <person name="Detter J.C."/>
            <person name="Han C."/>
            <person name="Larimer F."/>
            <person name="Land M."/>
            <person name="Hauser L."/>
            <person name="Kyrpides N."/>
            <person name="Ovchinnikova G."/>
            <person name="Stolz J."/>
        </authorList>
    </citation>
    <scope>NUCLEOTIDE SEQUENCE [LARGE SCALE GENOMIC DNA]</scope>
    <source>
        <strain evidence="2">MLS10</strain>
    </source>
</reference>
<dbReference type="InterPro" id="IPR020481">
    <property type="entry name" value="Intracell_prot_inh_BsuPI"/>
</dbReference>
<accession>D6XT90</accession>
<sequence>MKRAVLSLAGTMLVLVGCGTEQTDEQTGEDHMNGEDVTAEVEANGENGDLHILITLNNQSSETVDLTFRSGHQFDVRIYDEDDEKLYDFAEGMMFTEALIEEQIGAGDSLTFEDVWESYSGDYGPLLIETEVLADEFELKAETVYP</sequence>
<dbReference type="AlphaFoldDB" id="D6XT90"/>
<name>D6XT90_BACIE</name>
<dbReference type="Gene3D" id="2.60.40.2360">
    <property type="entry name" value="Intracellular proteinase inhibitor BsuPI"/>
    <property type="match status" value="1"/>
</dbReference>
<dbReference type="RefSeq" id="WP_013172450.1">
    <property type="nucleotide sequence ID" value="NC_014219.1"/>
</dbReference>
<dbReference type="OrthoDB" id="1357684at2"/>
<dbReference type="HOGENOM" id="CLU_137780_0_0_9"/>
<dbReference type="MEROPS" id="I22.001"/>
<proteinExistence type="predicted"/>
<gene>
    <name evidence="2" type="ordered locus">Bsel_1514</name>
</gene>
<dbReference type="EMBL" id="CP001791">
    <property type="protein sequence ID" value="ADH99026.1"/>
    <property type="molecule type" value="Genomic_DNA"/>
</dbReference>
<dbReference type="Proteomes" id="UP000000271">
    <property type="component" value="Chromosome"/>
</dbReference>